<evidence type="ECO:0000256" key="1">
    <source>
        <dbReference type="SAM" id="MobiDB-lite"/>
    </source>
</evidence>
<evidence type="ECO:0008006" key="4">
    <source>
        <dbReference type="Google" id="ProtNLM"/>
    </source>
</evidence>
<sequence length="419" mass="47311">MLEISNKDQIFQYIEKQIGKGITIQFQDLIFQFQIGPSQAKQLLYDYYKTIKCANDDSNDSKTHDFNLVIVAVYKSGNIKVINDVNNIPNKSELLDCFIYGFNPTDSFIPTNQLMDQTVFINLRNPVTLKIPEGTPTIIDSASSDAPTTTPTDKIKPPLEKLDPFSSMKQRSKTVGTSTESKEADKTNPISSGSAKRSKTIPSDTGLRSTAILARMRKQREEKENERKEQLNRRKEELIEKQKETEAKDSTKKREQLKDLNTLFVDASDEEIEDKESNTNNSNKDGTDPHLYKELSKTSTKNPQSTELNEEELAELLDTTTEASILEISKSDAQKGVDNDNQEKITTSNPLEKKIDTEVVRDEEGYILSTRKQPQAQSSPVQKRTYSSPSTTNSATKKPRTSNKKQRQSTLTGFFKLAK</sequence>
<feature type="compositionally biased region" description="Polar residues" evidence="1">
    <location>
        <begin position="370"/>
        <end position="396"/>
    </location>
</feature>
<dbReference type="Proteomes" id="UP000002866">
    <property type="component" value="Chromosome 3"/>
</dbReference>
<dbReference type="STRING" id="1071380.I2H0T0"/>
<dbReference type="KEGG" id="tbl:TBLA_0C01680"/>
<feature type="compositionally biased region" description="Basic and acidic residues" evidence="1">
    <location>
        <begin position="219"/>
        <end position="258"/>
    </location>
</feature>
<feature type="region of interest" description="Disordered" evidence="1">
    <location>
        <begin position="136"/>
        <end position="419"/>
    </location>
</feature>
<gene>
    <name evidence="2" type="primary">TBLA0C01680</name>
    <name evidence="2" type="ORF">TBLA_0C01680</name>
</gene>
<feature type="compositionally biased region" description="Basic and acidic residues" evidence="1">
    <location>
        <begin position="329"/>
        <end position="343"/>
    </location>
</feature>
<organism evidence="2 3">
    <name type="scientific">Henningerozyma blattae (strain ATCC 34711 / CBS 6284 / DSM 70876 / NBRC 10599 / NRRL Y-10934 / UCD 77-7)</name>
    <name type="common">Yeast</name>
    <name type="synonym">Tetrapisispora blattae</name>
    <dbReference type="NCBI Taxonomy" id="1071380"/>
    <lineage>
        <taxon>Eukaryota</taxon>
        <taxon>Fungi</taxon>
        <taxon>Dikarya</taxon>
        <taxon>Ascomycota</taxon>
        <taxon>Saccharomycotina</taxon>
        <taxon>Saccharomycetes</taxon>
        <taxon>Saccharomycetales</taxon>
        <taxon>Saccharomycetaceae</taxon>
        <taxon>Henningerozyma</taxon>
    </lineage>
</organism>
<evidence type="ECO:0000313" key="2">
    <source>
        <dbReference type="EMBL" id="CCH59982.1"/>
    </source>
</evidence>
<evidence type="ECO:0000313" key="3">
    <source>
        <dbReference type="Proteomes" id="UP000002866"/>
    </source>
</evidence>
<feature type="compositionally biased region" description="Basic residues" evidence="1">
    <location>
        <begin position="397"/>
        <end position="407"/>
    </location>
</feature>
<feature type="compositionally biased region" description="Basic and acidic residues" evidence="1">
    <location>
        <begin position="351"/>
        <end position="364"/>
    </location>
</feature>
<feature type="compositionally biased region" description="Low complexity" evidence="1">
    <location>
        <begin position="140"/>
        <end position="152"/>
    </location>
</feature>
<dbReference type="OrthoDB" id="4036325at2759"/>
<dbReference type="InParanoid" id="I2H0T0"/>
<keyword evidence="3" id="KW-1185">Reference proteome</keyword>
<name>I2H0T0_HENB6</name>
<protein>
    <recommendedName>
        <fullName evidence="4">DNA polymerase delta subunit 3</fullName>
    </recommendedName>
</protein>
<dbReference type="GeneID" id="14494962"/>
<dbReference type="HOGENOM" id="CLU_794694_0_0_1"/>
<feature type="compositionally biased region" description="Basic and acidic residues" evidence="1">
    <location>
        <begin position="285"/>
        <end position="296"/>
    </location>
</feature>
<proteinExistence type="predicted"/>
<feature type="compositionally biased region" description="Basic and acidic residues" evidence="1">
    <location>
        <begin position="153"/>
        <end position="163"/>
    </location>
</feature>
<dbReference type="OMA" id="DCFIYAF"/>
<dbReference type="FunCoup" id="I2H0T0">
    <property type="interactions" value="153"/>
</dbReference>
<dbReference type="EMBL" id="HE806318">
    <property type="protein sequence ID" value="CCH59982.1"/>
    <property type="molecule type" value="Genomic_DNA"/>
</dbReference>
<accession>I2H0T0</accession>
<feature type="compositionally biased region" description="Polar residues" evidence="1">
    <location>
        <begin position="188"/>
        <end position="208"/>
    </location>
</feature>
<feature type="compositionally biased region" description="Polar residues" evidence="1">
    <location>
        <begin position="167"/>
        <end position="179"/>
    </location>
</feature>
<dbReference type="RefSeq" id="XP_004179501.1">
    <property type="nucleotide sequence ID" value="XM_004179453.1"/>
</dbReference>
<reference evidence="2 3" key="1">
    <citation type="journal article" date="2011" name="Proc. Natl. Acad. Sci. U.S.A.">
        <title>Evolutionary erosion of yeast sex chromosomes by mating-type switching accidents.</title>
        <authorList>
            <person name="Gordon J.L."/>
            <person name="Armisen D."/>
            <person name="Proux-Wera E."/>
            <person name="Oheigeartaigh S.S."/>
            <person name="Byrne K.P."/>
            <person name="Wolfe K.H."/>
        </authorList>
    </citation>
    <scope>NUCLEOTIDE SEQUENCE [LARGE SCALE GENOMIC DNA]</scope>
    <source>
        <strain evidence="3">ATCC 34711 / CBS 6284 / DSM 70876 / NBRC 10599 / NRRL Y-10934 / UCD 77-7</strain>
    </source>
</reference>
<dbReference type="eggNOG" id="ENOG502QW2D">
    <property type="taxonomic scope" value="Eukaryota"/>
</dbReference>
<dbReference type="AlphaFoldDB" id="I2H0T0"/>